<dbReference type="InterPro" id="IPR036890">
    <property type="entry name" value="HATPase_C_sf"/>
</dbReference>
<dbReference type="SUPFAM" id="SSF55785">
    <property type="entry name" value="PYP-like sensor domain (PAS domain)"/>
    <property type="match status" value="3"/>
</dbReference>
<organism evidence="13 14">
    <name type="scientific">Stenomitos frigidus AS-A4</name>
    <dbReference type="NCBI Taxonomy" id="2933935"/>
    <lineage>
        <taxon>Bacteria</taxon>
        <taxon>Bacillati</taxon>
        <taxon>Cyanobacteriota</taxon>
        <taxon>Cyanophyceae</taxon>
        <taxon>Leptolyngbyales</taxon>
        <taxon>Leptolyngbyaceae</taxon>
        <taxon>Stenomitos</taxon>
    </lineage>
</organism>
<dbReference type="CDD" id="cd16922">
    <property type="entry name" value="HATPase_EvgS-ArcB-TorS-like"/>
    <property type="match status" value="1"/>
</dbReference>
<dbReference type="PROSITE" id="PS50110">
    <property type="entry name" value="RESPONSE_REGULATORY"/>
    <property type="match status" value="1"/>
</dbReference>
<evidence type="ECO:0000256" key="6">
    <source>
        <dbReference type="ARBA" id="ARBA00023012"/>
    </source>
</evidence>
<feature type="domain" description="PAS" evidence="11">
    <location>
        <begin position="461"/>
        <end position="533"/>
    </location>
</feature>
<protein>
    <recommendedName>
        <fullName evidence="2">histidine kinase</fullName>
        <ecNumber evidence="2">2.7.13.3</ecNumber>
    </recommendedName>
</protein>
<dbReference type="InterPro" id="IPR003594">
    <property type="entry name" value="HATPase_dom"/>
</dbReference>
<reference evidence="13 14" key="1">
    <citation type="submission" date="2022-04" db="EMBL/GenBank/DDBJ databases">
        <title>Positive selection, recombination, and allopatry shape intraspecific diversity of widespread and dominant cyanobacteria.</title>
        <authorList>
            <person name="Wei J."/>
            <person name="Shu W."/>
            <person name="Hu C."/>
        </authorList>
    </citation>
    <scope>NUCLEOTIDE SEQUENCE [LARGE SCALE GENOMIC DNA]</scope>
    <source>
        <strain evidence="13 14">AS-A4</strain>
    </source>
</reference>
<evidence type="ECO:0000256" key="5">
    <source>
        <dbReference type="ARBA" id="ARBA00022777"/>
    </source>
</evidence>
<dbReference type="InterPro" id="IPR004358">
    <property type="entry name" value="Sig_transdc_His_kin-like_C"/>
</dbReference>
<dbReference type="Gene3D" id="3.30.450.20">
    <property type="entry name" value="PAS domain"/>
    <property type="match status" value="3"/>
</dbReference>
<dbReference type="RefSeq" id="WP_190448332.1">
    <property type="nucleotide sequence ID" value="NZ_JAMPLM010000007.1"/>
</dbReference>
<dbReference type="PROSITE" id="PS50109">
    <property type="entry name" value="HIS_KIN"/>
    <property type="match status" value="1"/>
</dbReference>
<name>A0ABV0KI59_9CYAN</name>
<feature type="domain" description="PAC" evidence="12">
    <location>
        <begin position="528"/>
        <end position="588"/>
    </location>
</feature>
<dbReference type="SUPFAM" id="SSF52172">
    <property type="entry name" value="CheY-like"/>
    <property type="match status" value="1"/>
</dbReference>
<dbReference type="NCBIfam" id="TIGR00229">
    <property type="entry name" value="sensory_box"/>
    <property type="match status" value="2"/>
</dbReference>
<comment type="caution">
    <text evidence="13">The sequence shown here is derived from an EMBL/GenBank/DDBJ whole genome shotgun (WGS) entry which is preliminary data.</text>
</comment>
<feature type="domain" description="PAS" evidence="11">
    <location>
        <begin position="199"/>
        <end position="272"/>
    </location>
</feature>
<evidence type="ECO:0000313" key="14">
    <source>
        <dbReference type="Proteomes" id="UP001476950"/>
    </source>
</evidence>
<dbReference type="Gene3D" id="3.40.50.2300">
    <property type="match status" value="1"/>
</dbReference>
<dbReference type="Gene3D" id="1.10.287.130">
    <property type="match status" value="1"/>
</dbReference>
<accession>A0ABV0KI59</accession>
<dbReference type="InterPro" id="IPR003661">
    <property type="entry name" value="HisK_dim/P_dom"/>
</dbReference>
<dbReference type="InterPro" id="IPR029016">
    <property type="entry name" value="GAF-like_dom_sf"/>
</dbReference>
<evidence type="ECO:0000256" key="1">
    <source>
        <dbReference type="ARBA" id="ARBA00000085"/>
    </source>
</evidence>
<dbReference type="InterPro" id="IPR000700">
    <property type="entry name" value="PAS-assoc_C"/>
</dbReference>
<dbReference type="Pfam" id="PF00072">
    <property type="entry name" value="Response_reg"/>
    <property type="match status" value="1"/>
</dbReference>
<dbReference type="EMBL" id="JAMPLM010000007">
    <property type="protein sequence ID" value="MEP1058927.1"/>
    <property type="molecule type" value="Genomic_DNA"/>
</dbReference>
<sequence length="1026" mass="114222">MSDEGISLSDVLLTEALSSRSPHELNLQAEIQILRSLGQHLTQPPHILLNHFAEIAKDLCQAGTAGVSLLEATLEGQVVRWAALAGAYDRFEGSTFPLDDSTCGICLELRSAQLFSHPERYFTARQAITPWAVEELVVPLLLEEKPVGTIWIVTHDGQRQFDHEDAQVLTNLAAFLAVALSSAQTRQIAEERQRALHESESRVQTLVRNMPGMVYRYHGDTGIFSYISSASRELFELEPEVILQDANALWSLFHPDDALTLRTSITSAVQNSLPWQWEGRVTTPSGQLKWIQGSSRPESSNEGLVWDGFLIDISDRKRGEAHRQQSENALREQKARLRLIIESAKDYAIFTLDLQGNITSWNSGAQRILGYEEAEIVGQTGRIIFTPEDAALGEHERELHIALTQGRKENERWHLRRDRSRFWGSGIVMPLNDEDGEVRGFVKILQDKTTQRQAAEDLRRSEARLQLALSVGRMGSWDWNLQTNVVRWSEGHFTLLGLQPGEVEPSYTAWQNSIHPEDLAVTEAALHQTLEAKVEYHHQYRCRWRDGSVHWLEARGQYSYASDGQPTRMIGIIIDISDRKQVEHEREQLLANEQAAREAAETANRIKDEFLAVLSHELRSPLNPILGWVGLLRNGRLDAVQSSQALETIERNARLQVQLIEDLLDISRILRGKLTLNQVPINLITTIEAAMETVRLAAEAKGVALNFVLATESERNHESQPARAQTSFSSRSSNRPSIKVLGDSVRLQQVMWNLLSNGVKFTPEGGQVEIRLEQVGGQKAEALSGDRSSQASLSSAYSPAFAQITVSDTGRGIPTAFLPYVFESFRQADSTTTRSFGGLGLGLAIVRQLVELHGGSVYADSSGEEQGAVFTVRLPLLRENDRTKVEDNPVCFMPHASCLTGMQVLVVDDEPDARDFITFMLEQNGAIVTSVPSASDALQAIAQTKPDVLISDIGMPEMDGYDLIRQIRSMVEGKQVLAIALTAYAGEVDRQQAIAAGFQEHVTKPVEPETLIQIIQQQLNQPLDGD</sequence>
<evidence type="ECO:0000256" key="8">
    <source>
        <dbReference type="SAM" id="MobiDB-lite"/>
    </source>
</evidence>
<dbReference type="InterPro" id="IPR005467">
    <property type="entry name" value="His_kinase_dom"/>
</dbReference>
<dbReference type="SMART" id="SM00387">
    <property type="entry name" value="HATPase_c"/>
    <property type="match status" value="1"/>
</dbReference>
<dbReference type="SMART" id="SM00091">
    <property type="entry name" value="PAS"/>
    <property type="match status" value="3"/>
</dbReference>
<dbReference type="Gene3D" id="3.30.450.40">
    <property type="match status" value="1"/>
</dbReference>
<gene>
    <name evidence="13" type="ORF">NDI38_10810</name>
</gene>
<keyword evidence="3 7" id="KW-0597">Phosphoprotein</keyword>
<dbReference type="EC" id="2.7.13.3" evidence="2"/>
<keyword evidence="14" id="KW-1185">Reference proteome</keyword>
<dbReference type="SUPFAM" id="SSF55781">
    <property type="entry name" value="GAF domain-like"/>
    <property type="match status" value="1"/>
</dbReference>
<proteinExistence type="predicted"/>
<evidence type="ECO:0000256" key="4">
    <source>
        <dbReference type="ARBA" id="ARBA00022679"/>
    </source>
</evidence>
<dbReference type="Pfam" id="PF02518">
    <property type="entry name" value="HATPase_c"/>
    <property type="match status" value="1"/>
</dbReference>
<dbReference type="InterPro" id="IPR003018">
    <property type="entry name" value="GAF"/>
</dbReference>
<evidence type="ECO:0000256" key="2">
    <source>
        <dbReference type="ARBA" id="ARBA00012438"/>
    </source>
</evidence>
<feature type="domain" description="PAC" evidence="12">
    <location>
        <begin position="275"/>
        <end position="325"/>
    </location>
</feature>
<feature type="domain" description="PAC" evidence="12">
    <location>
        <begin position="408"/>
        <end position="460"/>
    </location>
</feature>
<dbReference type="Proteomes" id="UP001476950">
    <property type="component" value="Unassembled WGS sequence"/>
</dbReference>
<feature type="domain" description="Response regulatory" evidence="10">
    <location>
        <begin position="903"/>
        <end position="1019"/>
    </location>
</feature>
<evidence type="ECO:0000259" key="11">
    <source>
        <dbReference type="PROSITE" id="PS50112"/>
    </source>
</evidence>
<evidence type="ECO:0000259" key="10">
    <source>
        <dbReference type="PROSITE" id="PS50110"/>
    </source>
</evidence>
<evidence type="ECO:0000259" key="12">
    <source>
        <dbReference type="PROSITE" id="PS50113"/>
    </source>
</evidence>
<dbReference type="SMART" id="SM00086">
    <property type="entry name" value="PAC"/>
    <property type="match status" value="3"/>
</dbReference>
<dbReference type="SUPFAM" id="SSF47384">
    <property type="entry name" value="Homodimeric domain of signal transducing histidine kinase"/>
    <property type="match status" value="1"/>
</dbReference>
<dbReference type="SMART" id="SM00448">
    <property type="entry name" value="REC"/>
    <property type="match status" value="1"/>
</dbReference>
<dbReference type="InterPro" id="IPR035965">
    <property type="entry name" value="PAS-like_dom_sf"/>
</dbReference>
<dbReference type="InterPro" id="IPR013655">
    <property type="entry name" value="PAS_fold_3"/>
</dbReference>
<dbReference type="PROSITE" id="PS50112">
    <property type="entry name" value="PAS"/>
    <property type="match status" value="3"/>
</dbReference>
<dbReference type="SUPFAM" id="SSF55874">
    <property type="entry name" value="ATPase domain of HSP90 chaperone/DNA topoisomerase II/histidine kinase"/>
    <property type="match status" value="1"/>
</dbReference>
<evidence type="ECO:0000313" key="13">
    <source>
        <dbReference type="EMBL" id="MEP1058927.1"/>
    </source>
</evidence>
<dbReference type="Pfam" id="PF13185">
    <property type="entry name" value="GAF_2"/>
    <property type="match status" value="1"/>
</dbReference>
<evidence type="ECO:0000259" key="9">
    <source>
        <dbReference type="PROSITE" id="PS50109"/>
    </source>
</evidence>
<feature type="domain" description="Histidine kinase" evidence="9">
    <location>
        <begin position="613"/>
        <end position="878"/>
    </location>
</feature>
<evidence type="ECO:0000256" key="3">
    <source>
        <dbReference type="ARBA" id="ARBA00022553"/>
    </source>
</evidence>
<keyword evidence="4" id="KW-0808">Transferase</keyword>
<evidence type="ECO:0000256" key="7">
    <source>
        <dbReference type="PROSITE-ProRule" id="PRU00169"/>
    </source>
</evidence>
<dbReference type="Gene3D" id="3.30.565.10">
    <property type="entry name" value="Histidine kinase-like ATPase, C-terminal domain"/>
    <property type="match status" value="1"/>
</dbReference>
<dbReference type="Pfam" id="PF00512">
    <property type="entry name" value="HisKA"/>
    <property type="match status" value="1"/>
</dbReference>
<dbReference type="CDD" id="cd17580">
    <property type="entry name" value="REC_2_DhkD-like"/>
    <property type="match status" value="1"/>
</dbReference>
<dbReference type="SMART" id="SM00388">
    <property type="entry name" value="HisKA"/>
    <property type="match status" value="1"/>
</dbReference>
<dbReference type="CDD" id="cd00130">
    <property type="entry name" value="PAS"/>
    <property type="match status" value="3"/>
</dbReference>
<feature type="domain" description="PAS" evidence="11">
    <location>
        <begin position="333"/>
        <end position="406"/>
    </location>
</feature>
<dbReference type="PROSITE" id="PS50113">
    <property type="entry name" value="PAC"/>
    <property type="match status" value="3"/>
</dbReference>
<dbReference type="PANTHER" id="PTHR43547:SF2">
    <property type="entry name" value="HYBRID SIGNAL TRANSDUCTION HISTIDINE KINASE C"/>
    <property type="match status" value="1"/>
</dbReference>
<dbReference type="Gene3D" id="2.10.70.100">
    <property type="match status" value="1"/>
</dbReference>
<dbReference type="SMART" id="SM00065">
    <property type="entry name" value="GAF"/>
    <property type="match status" value="1"/>
</dbReference>
<dbReference type="Pfam" id="PF13426">
    <property type="entry name" value="PAS_9"/>
    <property type="match status" value="1"/>
</dbReference>
<feature type="region of interest" description="Disordered" evidence="8">
    <location>
        <begin position="715"/>
        <end position="736"/>
    </location>
</feature>
<keyword evidence="6" id="KW-0902">Two-component regulatory system</keyword>
<dbReference type="InterPro" id="IPR001789">
    <property type="entry name" value="Sig_transdc_resp-reg_receiver"/>
</dbReference>
<dbReference type="InterPro" id="IPR000014">
    <property type="entry name" value="PAS"/>
</dbReference>
<dbReference type="PANTHER" id="PTHR43547">
    <property type="entry name" value="TWO-COMPONENT HISTIDINE KINASE"/>
    <property type="match status" value="1"/>
</dbReference>
<dbReference type="CDD" id="cd00082">
    <property type="entry name" value="HisKA"/>
    <property type="match status" value="1"/>
</dbReference>
<dbReference type="Pfam" id="PF08447">
    <property type="entry name" value="PAS_3"/>
    <property type="match status" value="2"/>
</dbReference>
<feature type="modified residue" description="4-aspartylphosphate" evidence="7">
    <location>
        <position position="952"/>
    </location>
</feature>
<dbReference type="InterPro" id="IPR011006">
    <property type="entry name" value="CheY-like_superfamily"/>
</dbReference>
<dbReference type="InterPro" id="IPR036097">
    <property type="entry name" value="HisK_dim/P_sf"/>
</dbReference>
<comment type="catalytic activity">
    <reaction evidence="1">
        <text>ATP + protein L-histidine = ADP + protein N-phospho-L-histidine.</text>
        <dbReference type="EC" id="2.7.13.3"/>
    </reaction>
</comment>
<keyword evidence="5" id="KW-0418">Kinase</keyword>
<dbReference type="InterPro" id="IPR001610">
    <property type="entry name" value="PAC"/>
</dbReference>
<dbReference type="PRINTS" id="PR00344">
    <property type="entry name" value="BCTRLSENSOR"/>
</dbReference>
<feature type="compositionally biased region" description="Low complexity" evidence="8">
    <location>
        <begin position="727"/>
        <end position="736"/>
    </location>
</feature>